<reference evidence="2" key="1">
    <citation type="journal article" date="2014" name="Proc. Natl. Acad. Sci. U.S.A.">
        <title>Extensive sampling of basidiomycete genomes demonstrates inadequacy of the white-rot/brown-rot paradigm for wood decay fungi.</title>
        <authorList>
            <person name="Riley R."/>
            <person name="Salamov A.A."/>
            <person name="Brown D.W."/>
            <person name="Nagy L.G."/>
            <person name="Floudas D."/>
            <person name="Held B.W."/>
            <person name="Levasseur A."/>
            <person name="Lombard V."/>
            <person name="Morin E."/>
            <person name="Otillar R."/>
            <person name="Lindquist E.A."/>
            <person name="Sun H."/>
            <person name="LaButti K.M."/>
            <person name="Schmutz J."/>
            <person name="Jabbour D."/>
            <person name="Luo H."/>
            <person name="Baker S.E."/>
            <person name="Pisabarro A.G."/>
            <person name="Walton J.D."/>
            <person name="Blanchette R.A."/>
            <person name="Henrissat B."/>
            <person name="Martin F."/>
            <person name="Cullen D."/>
            <person name="Hibbett D.S."/>
            <person name="Grigoriev I.V."/>
        </authorList>
    </citation>
    <scope>NUCLEOTIDE SEQUENCE [LARGE SCALE GENOMIC DNA]</scope>
    <source>
        <strain evidence="2">FD-172 SS1</strain>
    </source>
</reference>
<gene>
    <name evidence="1" type="ORF">BOTBODRAFT_38893</name>
</gene>
<accession>A0A067LVL7</accession>
<dbReference type="InterPro" id="IPR040521">
    <property type="entry name" value="KDZ"/>
</dbReference>
<dbReference type="EMBL" id="KL198109">
    <property type="protein sequence ID" value="KDQ07368.1"/>
    <property type="molecule type" value="Genomic_DNA"/>
</dbReference>
<sequence>MDGNNSLKRFANAGPADKRVFHSTYFLSDEYADKIKDEVKPRKQRGKKVGSAAYGEDDDQEIKLHADALFLFECMIGFSSR</sequence>
<dbReference type="AlphaFoldDB" id="A0A067LVL7"/>
<dbReference type="InParanoid" id="A0A067LVL7"/>
<organism evidence="1 2">
    <name type="scientific">Botryobasidium botryosum (strain FD-172 SS1)</name>
    <dbReference type="NCBI Taxonomy" id="930990"/>
    <lineage>
        <taxon>Eukaryota</taxon>
        <taxon>Fungi</taxon>
        <taxon>Dikarya</taxon>
        <taxon>Basidiomycota</taxon>
        <taxon>Agaricomycotina</taxon>
        <taxon>Agaricomycetes</taxon>
        <taxon>Cantharellales</taxon>
        <taxon>Botryobasidiaceae</taxon>
        <taxon>Botryobasidium</taxon>
    </lineage>
</organism>
<dbReference type="Proteomes" id="UP000027195">
    <property type="component" value="Unassembled WGS sequence"/>
</dbReference>
<evidence type="ECO:0000313" key="2">
    <source>
        <dbReference type="Proteomes" id="UP000027195"/>
    </source>
</evidence>
<dbReference type="Pfam" id="PF18758">
    <property type="entry name" value="KDZ"/>
    <property type="match status" value="1"/>
</dbReference>
<dbReference type="HOGENOM" id="CLU_2573587_0_0_1"/>
<name>A0A067LVL7_BOTB1</name>
<keyword evidence="2" id="KW-1185">Reference proteome</keyword>
<protein>
    <submittedName>
        <fullName evidence="1">Uncharacterized protein</fullName>
    </submittedName>
</protein>
<proteinExistence type="predicted"/>
<evidence type="ECO:0000313" key="1">
    <source>
        <dbReference type="EMBL" id="KDQ07368.1"/>
    </source>
</evidence>